<dbReference type="InterPro" id="IPR036237">
    <property type="entry name" value="Xyl_isomerase-like_sf"/>
</dbReference>
<dbReference type="InterPro" id="IPR013022">
    <property type="entry name" value="Xyl_isomerase-like_TIM-brl"/>
</dbReference>
<dbReference type="Pfam" id="PF01261">
    <property type="entry name" value="AP_endonuc_2"/>
    <property type="match status" value="1"/>
</dbReference>
<evidence type="ECO:0000259" key="1">
    <source>
        <dbReference type="Pfam" id="PF01261"/>
    </source>
</evidence>
<dbReference type="EMBL" id="FQVH01000031">
    <property type="protein sequence ID" value="SHF58717.1"/>
    <property type="molecule type" value="Genomic_DNA"/>
</dbReference>
<dbReference type="SUPFAM" id="SSF51569">
    <property type="entry name" value="Aldolase"/>
    <property type="match status" value="1"/>
</dbReference>
<dbReference type="Gene3D" id="3.20.20.150">
    <property type="entry name" value="Divalent-metal-dependent TIM barrel enzymes"/>
    <property type="match status" value="1"/>
</dbReference>
<keyword evidence="4" id="KW-1185">Reference proteome</keyword>
<dbReference type="InterPro" id="IPR013785">
    <property type="entry name" value="Aldolase_TIM"/>
</dbReference>
<dbReference type="OrthoDB" id="6622255at2"/>
<dbReference type="AlphaFoldDB" id="A0A1M5CVT2"/>
<feature type="domain" description="Xylose isomerase-like TIM barrel" evidence="1">
    <location>
        <begin position="92"/>
        <end position="304"/>
    </location>
</feature>
<dbReference type="InterPro" id="IPR050456">
    <property type="entry name" value="DeoC/FbaB_aldolase"/>
</dbReference>
<sequence>MDNRISIVYHMAYPGPRNTNSVLRGEPDENYLMTTLKKILEDNYFGGIEVTALKDPVLKVKVAELLKASGKEVIYSAQPVQLSWKDDMIPPTDISSINEEDRKRAVHRLFEHIDDAYAFGARQFAFVSGRDVGTSAGLKLRKQAKMSLIRSIIELHKYSTQKAKELGVEPLVLTLEMFDRLDEKGCKNQLIGPTTEAIELAEELRYTYGCEDFGLMYDLSHMPLLKDNSFDGETPGVLRTLAPYLNHVHVGNCVLVKDDPLYGDTHVGFDYPNGAVSKDLLAEFLTVLNEINYQKGIGFEVAPHGDEQSDTLVSITKAYFDEARNRIDVNYALGSYVYVPRRFLPEHIFDMITDIRVNKPNVIIDEARSRKQRDKLTKDGKLLLLACDHPARHVTNVGSDPVRMGDRLDYLSRIMRVMSSELVDGVMTTPDIMEDLFILNYMMKEKGKKSFLDGKVLVGCMNRAGLAGYSFEMDDRMTAYTPETMHDMKLDGAKMMFRLEPNEKYSGRTMVYCAEAITKCNKYNLTVFLEALPVQKTDKGYPVKMDADEMIKVIGVASAIGDSSRNIWLKIPYVEGYDRVVRATTLPILMLGGESTGRPIDTIQQFEKGLGAGKNVRGAMVGRNVLYPGNDDPRAIAEAISLLIHQNYSTEEAVRYIRKNRGIDMDYLK</sequence>
<dbReference type="SUPFAM" id="SSF51658">
    <property type="entry name" value="Xylose isomerase-like"/>
    <property type="match status" value="1"/>
</dbReference>
<dbReference type="InterPro" id="IPR054574">
    <property type="entry name" value="Cgl0159_dom"/>
</dbReference>
<organism evidence="3 4">
    <name type="scientific">Caldanaerobius fijiensis DSM 17918</name>
    <dbReference type="NCBI Taxonomy" id="1121256"/>
    <lineage>
        <taxon>Bacteria</taxon>
        <taxon>Bacillati</taxon>
        <taxon>Bacillota</taxon>
        <taxon>Clostridia</taxon>
        <taxon>Thermoanaerobacterales</taxon>
        <taxon>Thermoanaerobacteraceae</taxon>
        <taxon>Caldanaerobius</taxon>
    </lineage>
</organism>
<dbReference type="PANTHER" id="PTHR47916:SF1">
    <property type="entry name" value="3-HYDROXY-5-PHOSPHONOOXYPENTANE-2,4-DIONE THIOLASE"/>
    <property type="match status" value="1"/>
</dbReference>
<dbReference type="STRING" id="1121256.SAMN02746089_02199"/>
<proteinExistence type="predicted"/>
<feature type="domain" description="Cgl0159-like" evidence="2">
    <location>
        <begin position="380"/>
        <end position="636"/>
    </location>
</feature>
<dbReference type="Pfam" id="PF22649">
    <property type="entry name" value="Cgl0159"/>
    <property type="match status" value="1"/>
</dbReference>
<dbReference type="Gene3D" id="3.20.20.70">
    <property type="entry name" value="Aldolase class I"/>
    <property type="match status" value="1"/>
</dbReference>
<evidence type="ECO:0000313" key="3">
    <source>
        <dbReference type="EMBL" id="SHF58717.1"/>
    </source>
</evidence>
<reference evidence="3 4" key="1">
    <citation type="submission" date="2016-11" db="EMBL/GenBank/DDBJ databases">
        <authorList>
            <person name="Jaros S."/>
            <person name="Januszkiewicz K."/>
            <person name="Wedrychowicz H."/>
        </authorList>
    </citation>
    <scope>NUCLEOTIDE SEQUENCE [LARGE SCALE GENOMIC DNA]</scope>
    <source>
        <strain evidence="3 4">DSM 17918</strain>
    </source>
</reference>
<gene>
    <name evidence="3" type="ORF">SAMN02746089_02199</name>
</gene>
<name>A0A1M5CVT2_9THEO</name>
<dbReference type="Proteomes" id="UP000184088">
    <property type="component" value="Unassembled WGS sequence"/>
</dbReference>
<protein>
    <submittedName>
        <fullName evidence="3">Fructose-bisphosphate aldolase class Ia, DhnA family</fullName>
    </submittedName>
</protein>
<evidence type="ECO:0000259" key="2">
    <source>
        <dbReference type="Pfam" id="PF22649"/>
    </source>
</evidence>
<dbReference type="RefSeq" id="WP_073345268.1">
    <property type="nucleotide sequence ID" value="NZ_FQVH01000031.1"/>
</dbReference>
<accession>A0A1M5CVT2</accession>
<evidence type="ECO:0000313" key="4">
    <source>
        <dbReference type="Proteomes" id="UP000184088"/>
    </source>
</evidence>
<dbReference type="PANTHER" id="PTHR47916">
    <property type="entry name" value="FRUCTOSE-BISPHOSPHATE ALDOLASE CLASS 1"/>
    <property type="match status" value="1"/>
</dbReference>